<name>A0A8J5UX29_9ASCO</name>
<dbReference type="GeneID" id="73469788"/>
<dbReference type="EMBL" id="JAGSYN010000137">
    <property type="protein sequence ID" value="KAG7663440.1"/>
    <property type="molecule type" value="Genomic_DNA"/>
</dbReference>
<dbReference type="Proteomes" id="UP000694255">
    <property type="component" value="Unassembled WGS sequence"/>
</dbReference>
<accession>A0A8J5UX29</accession>
<keyword evidence="2" id="KW-1185">Reference proteome</keyword>
<dbReference type="SMART" id="SM00365">
    <property type="entry name" value="LRR_SD22"/>
    <property type="match status" value="2"/>
</dbReference>
<dbReference type="AlphaFoldDB" id="A0A8J5UX29"/>
<proteinExistence type="predicted"/>
<gene>
    <name evidence="1" type="ORF">J8A68_002987</name>
</gene>
<protein>
    <submittedName>
        <fullName evidence="1">Uncharacterized protein</fullName>
    </submittedName>
</protein>
<comment type="caution">
    <text evidence="1">The sequence shown here is derived from an EMBL/GenBank/DDBJ whole genome shotgun (WGS) entry which is preliminary data.</text>
</comment>
<dbReference type="InterPro" id="IPR050715">
    <property type="entry name" value="LRR-SigEffector_domain"/>
</dbReference>
<dbReference type="Pfam" id="PF13855">
    <property type="entry name" value="LRR_8"/>
    <property type="match status" value="1"/>
</dbReference>
<organism evidence="1 2">
    <name type="scientific">[Candida] subhashii</name>
    <dbReference type="NCBI Taxonomy" id="561895"/>
    <lineage>
        <taxon>Eukaryota</taxon>
        <taxon>Fungi</taxon>
        <taxon>Dikarya</taxon>
        <taxon>Ascomycota</taxon>
        <taxon>Saccharomycotina</taxon>
        <taxon>Pichiomycetes</taxon>
        <taxon>Debaryomycetaceae</taxon>
        <taxon>Spathaspora</taxon>
    </lineage>
</organism>
<dbReference type="RefSeq" id="XP_049263672.1">
    <property type="nucleotide sequence ID" value="XM_049406793.1"/>
</dbReference>
<reference evidence="1 2" key="1">
    <citation type="journal article" date="2021" name="DNA Res.">
        <title>Genome analysis of Candida subhashii reveals its hybrid nature and dual mitochondrial genome conformations.</title>
        <authorList>
            <person name="Mixao V."/>
            <person name="Hegedusova E."/>
            <person name="Saus E."/>
            <person name="Pryszcz L.P."/>
            <person name="Cillingova A."/>
            <person name="Nosek J."/>
            <person name="Gabaldon T."/>
        </authorList>
    </citation>
    <scope>NUCLEOTIDE SEQUENCE [LARGE SCALE GENOMIC DNA]</scope>
    <source>
        <strain evidence="1 2">CBS 10753</strain>
    </source>
</reference>
<evidence type="ECO:0000313" key="1">
    <source>
        <dbReference type="EMBL" id="KAG7663440.1"/>
    </source>
</evidence>
<dbReference type="InterPro" id="IPR001611">
    <property type="entry name" value="Leu-rich_rpt"/>
</dbReference>
<evidence type="ECO:0000313" key="2">
    <source>
        <dbReference type="Proteomes" id="UP000694255"/>
    </source>
</evidence>
<dbReference type="PROSITE" id="PS51450">
    <property type="entry name" value="LRR"/>
    <property type="match status" value="2"/>
</dbReference>
<dbReference type="PANTHER" id="PTHR45752:SF187">
    <property type="entry name" value="LEUCINE-RICH REPEAT AND IQ DOMAIN-CONTAINING PROTEIN 4"/>
    <property type="match status" value="1"/>
</dbReference>
<sequence>MLWILQLPPEIIQLIFDAVPLPYLQEYINIDQISQYAFNSYYSNITIVDFHDVGERWSDLEKPKPLLGETDVFPTTYNSKNIYGSLNYPGDTIFLERRGSAPSVYFLNVDDFIDFGREHPSFSPSNVIFIRPRDVLRLCRCSEMVPRIRKIYLFTELIFRGDYEGELQDCQSVIGQGIPNINYGYLFAEASSLNLQTYPHHLDYLQLDNCQIRDFEGTFVGFSITHLIFDRVEMEFNDIASIPMNVKYLSLKRSLGSDSGILDIRYPPNLIQLIINEFRGDGQIINVNLSTLTKLRYLQIMPVQVMSLSDLELPNSIEILKLGAPKLKTLEGIEKYHNLYSFYFQSFCGTWFDMPLWAQTTKENSADTWENHTLFCDDYSQAGIVSISSFPKERIKRFDISGEYDVDDLKKWRYFGLIDYPSLTVLDLSETTLSSVTSWIFPETLITLDLSSCKISKFKNHNFKRLTSLRRLYLRENQFKSLEGLIDSLPMSLKELDLSDNQITKFQGSHLSILSVNLSDNDLFHISISSETISLPDCCEILKLDHSDFHGFGDSFLFPKNLKELSTGRCHEFTLTNANFFSKLPQDLCCVRLYGPCEHQSAFPKEIRQICLRHVPKFALNDLLFLEELELISSLVRFDMLPPSLRKLRVIASSGSGSLEHLANLERISVKLSFTYQKDKFVLPESVKYISIRSGSISREFDYSKCKGLRYLELGHNPYSADKFASYIEKLIGLNPIIRIYLGPEISNLTCPKLDLFRRNGHLLDQNIY</sequence>
<dbReference type="OrthoDB" id="4024489at2759"/>
<dbReference type="PANTHER" id="PTHR45752">
    <property type="entry name" value="LEUCINE-RICH REPEAT-CONTAINING"/>
    <property type="match status" value="1"/>
</dbReference>